<dbReference type="PATRIC" id="fig|629262.5.peg.1248"/>
<evidence type="ECO:0000313" key="2">
    <source>
        <dbReference type="EMBL" id="EGH28785.1"/>
    </source>
</evidence>
<dbReference type="HOGENOM" id="CLU_1659276_0_0_6"/>
<sequence>MGTCRFDPGSGHHIYIKGLRGILLSRPFLFWSAKTVVVCNSKKLFAAFLISYYGTESVSGAGEPVPTLALVTAAGPHVRQKRYPAAHGSSHSSERSVAHSSSTPSGSMINRFWRLLAKLLALPVNTARAAILIGAWLDNVLTTVALNNGCRAEPLVASH</sequence>
<organism evidence="2 3">
    <name type="scientific">Pseudomonas syringae pv. japonica str. M301072</name>
    <dbReference type="NCBI Taxonomy" id="629262"/>
    <lineage>
        <taxon>Bacteria</taxon>
        <taxon>Pseudomonadati</taxon>
        <taxon>Pseudomonadota</taxon>
        <taxon>Gammaproteobacteria</taxon>
        <taxon>Pseudomonadales</taxon>
        <taxon>Pseudomonadaceae</taxon>
        <taxon>Pseudomonas</taxon>
        <taxon>Pseudomonas syringae</taxon>
    </lineage>
</organism>
<accession>F3FEZ9</accession>
<dbReference type="AlphaFoldDB" id="F3FEZ9"/>
<evidence type="ECO:0000313" key="3">
    <source>
        <dbReference type="Proteomes" id="UP000004471"/>
    </source>
</evidence>
<feature type="region of interest" description="Disordered" evidence="1">
    <location>
        <begin position="82"/>
        <end position="105"/>
    </location>
</feature>
<name>F3FEZ9_PSESX</name>
<dbReference type="EMBL" id="AEAH01000318">
    <property type="protein sequence ID" value="EGH28785.1"/>
    <property type="molecule type" value="Genomic_DNA"/>
</dbReference>
<protein>
    <submittedName>
        <fullName evidence="2">Uncharacterized protein</fullName>
    </submittedName>
</protein>
<reference evidence="2 3" key="1">
    <citation type="journal article" date="2011" name="PLoS Pathog.">
        <title>Dynamic evolution of pathogenicity revealed by sequencing and comparative genomics of 19 Pseudomonas syringae isolates.</title>
        <authorList>
            <person name="Baltrus D.A."/>
            <person name="Nishimura M.T."/>
            <person name="Romanchuk A."/>
            <person name="Chang J.H."/>
            <person name="Mukhtar M.S."/>
            <person name="Cherkis K."/>
            <person name="Roach J."/>
            <person name="Grant S.R."/>
            <person name="Jones C.D."/>
            <person name="Dangl J.L."/>
        </authorList>
    </citation>
    <scope>NUCLEOTIDE SEQUENCE [LARGE SCALE GENOMIC DNA]</scope>
    <source>
        <strain evidence="3">M301072PT</strain>
    </source>
</reference>
<evidence type="ECO:0000256" key="1">
    <source>
        <dbReference type="SAM" id="MobiDB-lite"/>
    </source>
</evidence>
<proteinExistence type="predicted"/>
<dbReference type="Proteomes" id="UP000004471">
    <property type="component" value="Unassembled WGS sequence"/>
</dbReference>
<comment type="caution">
    <text evidence="2">The sequence shown here is derived from an EMBL/GenBank/DDBJ whole genome shotgun (WGS) entry which is preliminary data.</text>
</comment>
<gene>
    <name evidence="2" type="ORF">PSYJA_07318</name>
</gene>